<feature type="non-terminal residue" evidence="3">
    <location>
        <position position="447"/>
    </location>
</feature>
<dbReference type="InterPro" id="IPR011047">
    <property type="entry name" value="Quinoprotein_ADH-like_sf"/>
</dbReference>
<dbReference type="InterPro" id="IPR018391">
    <property type="entry name" value="PQQ_b-propeller_rpt"/>
</dbReference>
<dbReference type="Proteomes" id="UP000630660">
    <property type="component" value="Unassembled WGS sequence"/>
</dbReference>
<evidence type="ECO:0000313" key="4">
    <source>
        <dbReference type="Proteomes" id="UP000630660"/>
    </source>
</evidence>
<gene>
    <name evidence="3" type="ORF">GF359_07990</name>
</gene>
<organism evidence="3 4">
    <name type="scientific">candidate division WOR-3 bacterium</name>
    <dbReference type="NCBI Taxonomy" id="2052148"/>
    <lineage>
        <taxon>Bacteria</taxon>
        <taxon>Bacteria division WOR-3</taxon>
    </lineage>
</organism>
<feature type="transmembrane region" description="Helical" evidence="1">
    <location>
        <begin position="82"/>
        <end position="109"/>
    </location>
</feature>
<feature type="domain" description="Pyrrolo-quinoline quinone repeat" evidence="2">
    <location>
        <begin position="336"/>
        <end position="414"/>
    </location>
</feature>
<keyword evidence="1" id="KW-0812">Transmembrane</keyword>
<keyword evidence="1" id="KW-1133">Transmembrane helix</keyword>
<proteinExistence type="predicted"/>
<dbReference type="EMBL" id="WJKJ01000264">
    <property type="protein sequence ID" value="MBD3365141.1"/>
    <property type="molecule type" value="Genomic_DNA"/>
</dbReference>
<dbReference type="Gene3D" id="2.130.10.10">
    <property type="entry name" value="YVTN repeat-like/Quinoprotein amine dehydrogenase"/>
    <property type="match status" value="2"/>
</dbReference>
<evidence type="ECO:0000256" key="1">
    <source>
        <dbReference type="SAM" id="Phobius"/>
    </source>
</evidence>
<dbReference type="PANTHER" id="PTHR34512">
    <property type="entry name" value="CELL SURFACE PROTEIN"/>
    <property type="match status" value="1"/>
</dbReference>
<accession>A0A9D5QDK2</accession>
<protein>
    <submittedName>
        <fullName evidence="3">PQQ-binding-like beta-propeller repeat protein</fullName>
    </submittedName>
</protein>
<feature type="transmembrane region" description="Helical" evidence="1">
    <location>
        <begin position="42"/>
        <end position="61"/>
    </location>
</feature>
<reference evidence="3" key="1">
    <citation type="submission" date="2019-11" db="EMBL/GenBank/DDBJ databases">
        <title>Microbial mats filling the niche in hypersaline microbial mats.</title>
        <authorList>
            <person name="Wong H.L."/>
            <person name="Macleod F.I."/>
            <person name="White R.A. III"/>
            <person name="Burns B.P."/>
        </authorList>
    </citation>
    <scope>NUCLEOTIDE SEQUENCE</scope>
    <source>
        <strain evidence="3">Bin_327</strain>
    </source>
</reference>
<sequence length="447" mass="49695">MPDQKKKAGKEKIPVISDLGNLTDKAVKKIETSPQFKYGCTWSILLILAYLAFFALVLFFLNKDLNETARTISHGKWTEAIVDFFTVMLPVVLLDIAVILLGLLMFVPVGKIATSFVLTAPSFGFKKTWPAWLAVVLLGTGIAASYFINARKRPVIIWEYKADGKTQTCPVTDKDGNIYFVAADNYLYSVNSSGLRRWRYSIANNMKESSPVLSEDGLIYFGSDDTAFTLTPNGNIEWSFEVDGKIATSPVIDKEGMPIYIANKVLIPLSADIFSSKWMRVKIYAFDSTDQPVLIYEVNGKVKTPSAIGHDGILYFVTAKGHLFAVRADSTNARMLWKYPEDTTMSGEVLTALVVDEKGIIYFGTDENYIYAVGEDGRLRWRYEAQDRITSSPVIDADGTVYFGCRDKHLYALTPVGDSAVEPEWIFPTGGYVESTPAIGTDGIVYF</sequence>
<dbReference type="Pfam" id="PF13360">
    <property type="entry name" value="PQQ_2"/>
    <property type="match status" value="2"/>
</dbReference>
<evidence type="ECO:0000313" key="3">
    <source>
        <dbReference type="EMBL" id="MBD3365141.1"/>
    </source>
</evidence>
<evidence type="ECO:0000259" key="2">
    <source>
        <dbReference type="Pfam" id="PF13360"/>
    </source>
</evidence>
<dbReference type="SUPFAM" id="SSF50998">
    <property type="entry name" value="Quinoprotein alcohol dehydrogenase-like"/>
    <property type="match status" value="1"/>
</dbReference>
<feature type="domain" description="Pyrrolo-quinoline quinone repeat" evidence="2">
    <location>
        <begin position="156"/>
        <end position="328"/>
    </location>
</feature>
<dbReference type="AlphaFoldDB" id="A0A9D5QDK2"/>
<dbReference type="PANTHER" id="PTHR34512:SF30">
    <property type="entry name" value="OUTER MEMBRANE PROTEIN ASSEMBLY FACTOR BAMB"/>
    <property type="match status" value="1"/>
</dbReference>
<dbReference type="InterPro" id="IPR002372">
    <property type="entry name" value="PQQ_rpt_dom"/>
</dbReference>
<feature type="transmembrane region" description="Helical" evidence="1">
    <location>
        <begin position="129"/>
        <end position="148"/>
    </location>
</feature>
<dbReference type="InterPro" id="IPR015943">
    <property type="entry name" value="WD40/YVTN_repeat-like_dom_sf"/>
</dbReference>
<keyword evidence="1" id="KW-0472">Membrane</keyword>
<dbReference type="SMART" id="SM00564">
    <property type="entry name" value="PQQ"/>
    <property type="match status" value="5"/>
</dbReference>
<comment type="caution">
    <text evidence="3">The sequence shown here is derived from an EMBL/GenBank/DDBJ whole genome shotgun (WGS) entry which is preliminary data.</text>
</comment>
<name>A0A9D5QDK2_UNCW3</name>